<keyword evidence="9" id="KW-1185">Reference proteome</keyword>
<feature type="binding site" evidence="7">
    <location>
        <position position="81"/>
    </location>
    <ligand>
        <name>substrate</name>
    </ligand>
</feature>
<evidence type="ECO:0000256" key="7">
    <source>
        <dbReference type="HAMAP-Rule" id="MF_00109"/>
    </source>
</evidence>
<keyword evidence="7" id="KW-0460">Magnesium</keyword>
<dbReference type="CDD" id="cd00464">
    <property type="entry name" value="SK"/>
    <property type="match status" value="1"/>
</dbReference>
<feature type="binding site" evidence="7">
    <location>
        <position position="36"/>
    </location>
    <ligand>
        <name>substrate</name>
    </ligand>
</feature>
<feature type="binding site" evidence="7">
    <location>
        <position position="18"/>
    </location>
    <ligand>
        <name>Mg(2+)</name>
        <dbReference type="ChEBI" id="CHEBI:18420"/>
    </ligand>
</feature>
<comment type="pathway">
    <text evidence="7">Metabolic intermediate biosynthesis; chorismate biosynthesis; chorismate from D-erythrose 4-phosphate and phosphoenolpyruvate: step 5/7.</text>
</comment>
<keyword evidence="1 7" id="KW-0028">Amino-acid biosynthesis</keyword>
<comment type="function">
    <text evidence="7">Catalyzes the specific phosphorylation of the 3-hydroxyl group of shikimic acid using ATP as a cosubstrate.</text>
</comment>
<gene>
    <name evidence="7" type="primary">aroK</name>
    <name evidence="8" type="ORF">FRX97_09800</name>
</gene>
<dbReference type="InterPro" id="IPR000623">
    <property type="entry name" value="Shikimate_kinase/TSH1"/>
</dbReference>
<dbReference type="EMBL" id="VORB01000009">
    <property type="protein sequence ID" value="TXC76900.1"/>
    <property type="molecule type" value="Genomic_DNA"/>
</dbReference>
<dbReference type="GO" id="GO:0004765">
    <property type="term" value="F:shikimate kinase activity"/>
    <property type="evidence" value="ECO:0007669"/>
    <property type="project" value="UniProtKB-UniRule"/>
</dbReference>
<keyword evidence="7" id="KW-0479">Metal-binding</keyword>
<dbReference type="RefSeq" id="WP_147015038.1">
    <property type="nucleotide sequence ID" value="NZ_VORB01000009.1"/>
</dbReference>
<keyword evidence="6 7" id="KW-0057">Aromatic amino acid biosynthesis</keyword>
<comment type="cofactor">
    <cofactor evidence="7">
        <name>Mg(2+)</name>
        <dbReference type="ChEBI" id="CHEBI:18420"/>
    </cofactor>
    <text evidence="7">Binds 1 Mg(2+) ion per subunit.</text>
</comment>
<dbReference type="InterPro" id="IPR027417">
    <property type="entry name" value="P-loop_NTPase"/>
</dbReference>
<dbReference type="GO" id="GO:0000287">
    <property type="term" value="F:magnesium ion binding"/>
    <property type="evidence" value="ECO:0007669"/>
    <property type="project" value="UniProtKB-UniRule"/>
</dbReference>
<proteinExistence type="inferred from homology"/>
<comment type="subunit">
    <text evidence="7">Monomer.</text>
</comment>
<feature type="binding site" evidence="7">
    <location>
        <position position="142"/>
    </location>
    <ligand>
        <name>substrate</name>
    </ligand>
</feature>
<keyword evidence="5 7" id="KW-0067">ATP-binding</keyword>
<dbReference type="GO" id="GO:0005524">
    <property type="term" value="F:ATP binding"/>
    <property type="evidence" value="ECO:0007669"/>
    <property type="project" value="UniProtKB-UniRule"/>
</dbReference>
<keyword evidence="2 7" id="KW-0808">Transferase</keyword>
<evidence type="ECO:0000256" key="6">
    <source>
        <dbReference type="ARBA" id="ARBA00023141"/>
    </source>
</evidence>
<dbReference type="PRINTS" id="PR01100">
    <property type="entry name" value="SHIKIMTKNASE"/>
</dbReference>
<feature type="binding site" evidence="7">
    <location>
        <position position="60"/>
    </location>
    <ligand>
        <name>substrate</name>
    </ligand>
</feature>
<keyword evidence="3 7" id="KW-0547">Nucleotide-binding</keyword>
<dbReference type="GO" id="GO:0009423">
    <property type="term" value="P:chorismate biosynthetic process"/>
    <property type="evidence" value="ECO:0007669"/>
    <property type="project" value="UniProtKB-UniRule"/>
</dbReference>
<evidence type="ECO:0000313" key="9">
    <source>
        <dbReference type="Proteomes" id="UP000321168"/>
    </source>
</evidence>
<comment type="similarity">
    <text evidence="7">Belongs to the shikimate kinase family.</text>
</comment>
<keyword evidence="7" id="KW-0963">Cytoplasm</keyword>
<comment type="catalytic activity">
    <reaction evidence="7">
        <text>shikimate + ATP = 3-phosphoshikimate + ADP + H(+)</text>
        <dbReference type="Rhea" id="RHEA:13121"/>
        <dbReference type="ChEBI" id="CHEBI:15378"/>
        <dbReference type="ChEBI" id="CHEBI:30616"/>
        <dbReference type="ChEBI" id="CHEBI:36208"/>
        <dbReference type="ChEBI" id="CHEBI:145989"/>
        <dbReference type="ChEBI" id="CHEBI:456216"/>
        <dbReference type="EC" id="2.7.1.71"/>
    </reaction>
</comment>
<organism evidence="8 9">
    <name type="scientific">Luteibaculum oceani</name>
    <dbReference type="NCBI Taxonomy" id="1294296"/>
    <lineage>
        <taxon>Bacteria</taxon>
        <taxon>Pseudomonadati</taxon>
        <taxon>Bacteroidota</taxon>
        <taxon>Flavobacteriia</taxon>
        <taxon>Flavobacteriales</taxon>
        <taxon>Luteibaculaceae</taxon>
        <taxon>Luteibaculum</taxon>
    </lineage>
</organism>
<protein>
    <recommendedName>
        <fullName evidence="7">Shikimate kinase</fullName>
        <shortName evidence="7">SK</shortName>
        <ecNumber evidence="7">2.7.1.71</ecNumber>
    </recommendedName>
</protein>
<evidence type="ECO:0000256" key="1">
    <source>
        <dbReference type="ARBA" id="ARBA00022605"/>
    </source>
</evidence>
<comment type="caution">
    <text evidence="8">The sequence shown here is derived from an EMBL/GenBank/DDBJ whole genome shotgun (WGS) entry which is preliminary data.</text>
</comment>
<dbReference type="GO" id="GO:0005829">
    <property type="term" value="C:cytosol"/>
    <property type="evidence" value="ECO:0007669"/>
    <property type="project" value="TreeGrafter"/>
</dbReference>
<dbReference type="PANTHER" id="PTHR21087:SF16">
    <property type="entry name" value="SHIKIMATE KINASE 1, CHLOROPLASTIC"/>
    <property type="match status" value="1"/>
</dbReference>
<evidence type="ECO:0000256" key="2">
    <source>
        <dbReference type="ARBA" id="ARBA00022679"/>
    </source>
</evidence>
<evidence type="ECO:0000313" key="8">
    <source>
        <dbReference type="EMBL" id="TXC76900.1"/>
    </source>
</evidence>
<comment type="caution">
    <text evidence="7">Lacks conserved residue(s) required for the propagation of feature annotation.</text>
</comment>
<dbReference type="GO" id="GO:0009073">
    <property type="term" value="P:aromatic amino acid family biosynthetic process"/>
    <property type="evidence" value="ECO:0007669"/>
    <property type="project" value="UniProtKB-KW"/>
</dbReference>
<dbReference type="Pfam" id="PF01202">
    <property type="entry name" value="SKI"/>
    <property type="match status" value="1"/>
</dbReference>
<dbReference type="HAMAP" id="MF_00109">
    <property type="entry name" value="Shikimate_kinase"/>
    <property type="match status" value="1"/>
</dbReference>
<reference evidence="8 9" key="1">
    <citation type="submission" date="2019-08" db="EMBL/GenBank/DDBJ databases">
        <title>Genome of Luteibaculum oceani JCM 18817.</title>
        <authorList>
            <person name="Bowman J.P."/>
        </authorList>
    </citation>
    <scope>NUCLEOTIDE SEQUENCE [LARGE SCALE GENOMIC DNA]</scope>
    <source>
        <strain evidence="8 9">JCM 18817</strain>
    </source>
</reference>
<dbReference type="OrthoDB" id="9800332at2"/>
<dbReference type="SUPFAM" id="SSF52540">
    <property type="entry name" value="P-loop containing nucleoside triphosphate hydrolases"/>
    <property type="match status" value="1"/>
</dbReference>
<dbReference type="AlphaFoldDB" id="A0A5C6UWE9"/>
<comment type="subcellular location">
    <subcellularLocation>
        <location evidence="7">Cytoplasm</location>
    </subcellularLocation>
</comment>
<dbReference type="EC" id="2.7.1.71" evidence="7"/>
<dbReference type="GO" id="GO:0008652">
    <property type="term" value="P:amino acid biosynthetic process"/>
    <property type="evidence" value="ECO:0007669"/>
    <property type="project" value="UniProtKB-KW"/>
</dbReference>
<evidence type="ECO:0000256" key="5">
    <source>
        <dbReference type="ARBA" id="ARBA00022840"/>
    </source>
</evidence>
<dbReference type="Gene3D" id="3.40.50.300">
    <property type="entry name" value="P-loop containing nucleotide triphosphate hydrolases"/>
    <property type="match status" value="1"/>
</dbReference>
<accession>A0A5C6UWE9</accession>
<dbReference type="UniPathway" id="UPA00053">
    <property type="reaction ID" value="UER00088"/>
</dbReference>
<feature type="binding site" evidence="7">
    <location>
        <position position="120"/>
    </location>
    <ligand>
        <name>ATP</name>
        <dbReference type="ChEBI" id="CHEBI:30616"/>
    </ligand>
</feature>
<keyword evidence="4 7" id="KW-0418">Kinase</keyword>
<sequence>MQLVKPLFLLGFMGCGKSTLGKKLANALNVPHLDLDHMLEEQFGMSIADFINSKGEEAFRLQESRLLKEWIAKPCIMSLGGGAPCFHDNMSTIRNKGVSIYLNYPVKTLAQRLSTSGDSRPLIAGLKGEDLEIKISDLLSNREQYYLQAEWVYEFSETKMDPKKWILQKLSEVDR</sequence>
<evidence type="ECO:0000256" key="3">
    <source>
        <dbReference type="ARBA" id="ARBA00022741"/>
    </source>
</evidence>
<dbReference type="PANTHER" id="PTHR21087">
    <property type="entry name" value="SHIKIMATE KINASE"/>
    <property type="match status" value="1"/>
</dbReference>
<evidence type="ECO:0000256" key="4">
    <source>
        <dbReference type="ARBA" id="ARBA00022777"/>
    </source>
</evidence>
<dbReference type="InterPro" id="IPR031322">
    <property type="entry name" value="Shikimate/glucono_kinase"/>
</dbReference>
<feature type="binding site" evidence="7">
    <location>
        <begin position="14"/>
        <end position="19"/>
    </location>
    <ligand>
        <name>ATP</name>
        <dbReference type="ChEBI" id="CHEBI:30616"/>
    </ligand>
</feature>
<dbReference type="Proteomes" id="UP000321168">
    <property type="component" value="Unassembled WGS sequence"/>
</dbReference>
<name>A0A5C6UWE9_9FLAO</name>